<proteinExistence type="predicted"/>
<sequence>MDFRDVLRKWIEEYCKRHQYIIMEIDYKQRLVFYYLEGQNMFEDYTEFNYTEVDLFS</sequence>
<geneLocation type="plasmid" evidence="1">
    <name>pCB111</name>
</geneLocation>
<protein>
    <submittedName>
        <fullName evidence="1">Uncharacterized protein</fullName>
    </submittedName>
</protein>
<evidence type="ECO:0000313" key="1">
    <source>
        <dbReference type="EMBL" id="BAP25823.1"/>
    </source>
</evidence>
<dbReference type="EMBL" id="AB855771">
    <property type="protein sequence ID" value="BAP25823.1"/>
    <property type="molecule type" value="Genomic_DNA"/>
</dbReference>
<keyword evidence="1" id="KW-0614">Plasmid</keyword>
<accession>A0A077K2V8</accession>
<reference evidence="1" key="1">
    <citation type="submission" date="2013-09" db="EMBL/GenBank/DDBJ databases">
        <title>Analysis of type B2 neurotoxin-encoding plasmid in Clostridium botulinum.</title>
        <authorList>
            <person name="Hosomi K."/>
            <person name="Sakaguchi Y."/>
            <person name="Gotoh K."/>
            <person name="Nakamura K."/>
            <person name="Kohda T."/>
            <person name="Mukamoto M."/>
            <person name="Iida T."/>
            <person name="Kozaki S."/>
        </authorList>
    </citation>
    <scope>NUCLEOTIDE SEQUENCE</scope>
    <source>
        <strain evidence="1">111</strain>
        <plasmid evidence="1">pCB111</plasmid>
    </source>
</reference>
<name>A0A077K2V8_CLOBO</name>
<dbReference type="RefSeq" id="WP_032072557.1">
    <property type="nucleotide sequence ID" value="NC_025146.1"/>
</dbReference>
<dbReference type="AlphaFoldDB" id="A0A077K2V8"/>
<organism evidence="1">
    <name type="scientific">Clostridium botulinum</name>
    <dbReference type="NCBI Taxonomy" id="1491"/>
    <lineage>
        <taxon>Bacteria</taxon>
        <taxon>Bacillati</taxon>
        <taxon>Bacillota</taxon>
        <taxon>Clostridia</taxon>
        <taxon>Eubacteriales</taxon>
        <taxon>Clostridiaceae</taxon>
        <taxon>Clostridium</taxon>
    </lineage>
</organism>